<dbReference type="KEGG" id="lbc:LACBIDRAFT_313273"/>
<feature type="domain" description="Rit1 DUSP-like" evidence="1">
    <location>
        <begin position="361"/>
        <end position="474"/>
    </location>
</feature>
<dbReference type="FunCoup" id="B0DXY4">
    <property type="interactions" value="22"/>
</dbReference>
<dbReference type="HOGENOM" id="CLU_027654_1_1_1"/>
<dbReference type="AlphaFoldDB" id="B0DXY4"/>
<sequence>MPLSPDTNVLAYLRKESLDIYNRLHSIDEDVDFVQLVHETYPQIPLLPNLRCGAWYTAPNIAANTPAYFKSTDGHFSNWSFNLRRANLHLLPLVIQHNGMILVDSTRSGKRIPDALSKTVPIWCAVINRAMVLLNPDLPQVNEGWDPSLYTAPGAVSAQEHHQIEIKLDGFARALVASSFELPVLPHPLRPFWITPSTTSFPFFSSPVSDGFLPVICVSASKQVDQGTERRASGFSYIQGSGDDHELWGMGLTPELFWAHNDALLSADRSELSELVAKLVKQPTISNSSSLSNNPPILISKVSGKLAMCWTSDIPMQDTLNVCVEIDSKETTPNTSRTAYIVLTSSHTTPRNNVNCLYIPLHHERKKKGDTPYLFTTILPSSLAFIKSRLRLLTVKSVCIAIPKNDSDARDVAVGIMLVVLQLLFDDHGELLDGASVQLPATKQTIRTRLEWVIASVPDVNPSRTMLKRVNEFLLSKPEFWRGG</sequence>
<dbReference type="GO" id="GO:0043399">
    <property type="term" value="F:tRNA adenosine(64)-2'-O-ribosylphosphate transferase activity"/>
    <property type="evidence" value="ECO:0007669"/>
    <property type="project" value="InterPro"/>
</dbReference>
<dbReference type="InterPro" id="IPR007306">
    <property type="entry name" value="Rit1"/>
</dbReference>
<organism evidence="4">
    <name type="scientific">Laccaria bicolor (strain S238N-H82 / ATCC MYA-4686)</name>
    <name type="common">Bicoloured deceiver</name>
    <name type="synonym">Laccaria laccata var. bicolor</name>
    <dbReference type="NCBI Taxonomy" id="486041"/>
    <lineage>
        <taxon>Eukaryota</taxon>
        <taxon>Fungi</taxon>
        <taxon>Dikarya</taxon>
        <taxon>Basidiomycota</taxon>
        <taxon>Agaricomycotina</taxon>
        <taxon>Agaricomycetes</taxon>
        <taxon>Agaricomycetidae</taxon>
        <taxon>Agaricales</taxon>
        <taxon>Agaricineae</taxon>
        <taxon>Hydnangiaceae</taxon>
        <taxon>Laccaria</taxon>
    </lineage>
</organism>
<accession>B0DXY4</accession>
<dbReference type="InParanoid" id="B0DXY4"/>
<evidence type="ECO:0000259" key="2">
    <source>
        <dbReference type="Pfam" id="PF17184"/>
    </source>
</evidence>
<protein>
    <submittedName>
        <fullName evidence="3">Predicted protein</fullName>
    </submittedName>
</protein>
<feature type="domain" description="Rit1 N-terminal" evidence="2">
    <location>
        <begin position="13"/>
        <end position="281"/>
    </location>
</feature>
<dbReference type="PANTHER" id="PTHR31811">
    <property type="entry name" value="TRNA A64-2'-O-RIBOSYLPHOSPHATE TRANSFERASE"/>
    <property type="match status" value="1"/>
</dbReference>
<evidence type="ECO:0000313" key="4">
    <source>
        <dbReference type="Proteomes" id="UP000001194"/>
    </source>
</evidence>
<dbReference type="GeneID" id="6084477"/>
<evidence type="ECO:0000259" key="1">
    <source>
        <dbReference type="Pfam" id="PF04179"/>
    </source>
</evidence>
<dbReference type="EMBL" id="DS547148">
    <property type="protein sequence ID" value="EDR00545.1"/>
    <property type="molecule type" value="Genomic_DNA"/>
</dbReference>
<dbReference type="GO" id="GO:0005737">
    <property type="term" value="C:cytoplasm"/>
    <property type="evidence" value="ECO:0007669"/>
    <property type="project" value="TreeGrafter"/>
</dbReference>
<reference evidence="3 4" key="1">
    <citation type="journal article" date="2008" name="Nature">
        <title>The genome of Laccaria bicolor provides insights into mycorrhizal symbiosis.</title>
        <authorList>
            <person name="Martin F."/>
            <person name="Aerts A."/>
            <person name="Ahren D."/>
            <person name="Brun A."/>
            <person name="Danchin E.G.J."/>
            <person name="Duchaussoy F."/>
            <person name="Gibon J."/>
            <person name="Kohler A."/>
            <person name="Lindquist E."/>
            <person name="Pereda V."/>
            <person name="Salamov A."/>
            <person name="Shapiro H.J."/>
            <person name="Wuyts J."/>
            <person name="Blaudez D."/>
            <person name="Buee M."/>
            <person name="Brokstein P."/>
            <person name="Canbaeck B."/>
            <person name="Cohen D."/>
            <person name="Courty P.E."/>
            <person name="Coutinho P.M."/>
            <person name="Delaruelle C."/>
            <person name="Detter J.C."/>
            <person name="Deveau A."/>
            <person name="DiFazio S."/>
            <person name="Duplessis S."/>
            <person name="Fraissinet-Tachet L."/>
            <person name="Lucic E."/>
            <person name="Frey-Klett P."/>
            <person name="Fourrey C."/>
            <person name="Feussner I."/>
            <person name="Gay G."/>
            <person name="Grimwood J."/>
            <person name="Hoegger P.J."/>
            <person name="Jain P."/>
            <person name="Kilaru S."/>
            <person name="Labbe J."/>
            <person name="Lin Y.C."/>
            <person name="Legue V."/>
            <person name="Le Tacon F."/>
            <person name="Marmeisse R."/>
            <person name="Melayah D."/>
            <person name="Montanini B."/>
            <person name="Muratet M."/>
            <person name="Nehls U."/>
            <person name="Niculita-Hirzel H."/>
            <person name="Oudot-Le Secq M.P."/>
            <person name="Peter M."/>
            <person name="Quesneville H."/>
            <person name="Rajashekar B."/>
            <person name="Reich M."/>
            <person name="Rouhier N."/>
            <person name="Schmutz J."/>
            <person name="Yin T."/>
            <person name="Chalot M."/>
            <person name="Henrissat B."/>
            <person name="Kuees U."/>
            <person name="Lucas S."/>
            <person name="Van de Peer Y."/>
            <person name="Podila G.K."/>
            <person name="Polle A."/>
            <person name="Pukkila P.J."/>
            <person name="Richardson P.M."/>
            <person name="Rouze P."/>
            <person name="Sanders I.R."/>
            <person name="Stajich J.E."/>
            <person name="Tunlid A."/>
            <person name="Tuskan G."/>
            <person name="Grigoriev I.V."/>
        </authorList>
    </citation>
    <scope>NUCLEOTIDE SEQUENCE [LARGE SCALE GENOMIC DNA]</scope>
    <source>
        <strain evidence="4">S238N-H82 / ATCC MYA-4686</strain>
    </source>
</reference>
<dbReference type="STRING" id="486041.B0DXY4"/>
<name>B0DXY4_LACBS</name>
<proteinExistence type="predicted"/>
<dbReference type="InterPro" id="IPR033449">
    <property type="entry name" value="Rit1_N"/>
</dbReference>
<keyword evidence="4" id="KW-1185">Reference proteome</keyword>
<dbReference type="RefSeq" id="XP_001888772.1">
    <property type="nucleotide sequence ID" value="XM_001888737.1"/>
</dbReference>
<gene>
    <name evidence="3" type="ORF">LACBIDRAFT_313273</name>
</gene>
<dbReference type="PANTHER" id="PTHR31811:SF0">
    <property type="entry name" value="TRNA A64-2'-O-RIBOSYLPHOSPHATE TRANSFERASE"/>
    <property type="match status" value="1"/>
</dbReference>
<evidence type="ECO:0000313" key="3">
    <source>
        <dbReference type="EMBL" id="EDR00545.1"/>
    </source>
</evidence>
<dbReference type="Pfam" id="PF04179">
    <property type="entry name" value="Init_tRNA_PT"/>
    <property type="match status" value="1"/>
</dbReference>
<dbReference type="OrthoDB" id="45256at2759"/>
<dbReference type="InterPro" id="IPR033421">
    <property type="entry name" value="Rit1_DUSP-like"/>
</dbReference>
<dbReference type="PIRSF" id="PIRSF007747">
    <property type="entry name" value="Ribosyl_Ptfrase"/>
    <property type="match status" value="1"/>
</dbReference>
<dbReference type="Pfam" id="PF17184">
    <property type="entry name" value="Rit1_C"/>
    <property type="match status" value="1"/>
</dbReference>
<dbReference type="Proteomes" id="UP000001194">
    <property type="component" value="Unassembled WGS sequence"/>
</dbReference>
<dbReference type="GO" id="GO:0019988">
    <property type="term" value="P:charged-tRNA amino acid modification"/>
    <property type="evidence" value="ECO:0007669"/>
    <property type="project" value="InterPro"/>
</dbReference>